<proteinExistence type="predicted"/>
<protein>
    <submittedName>
        <fullName evidence="2">Unannotated protein</fullName>
    </submittedName>
</protein>
<evidence type="ECO:0000313" key="1">
    <source>
        <dbReference type="EMBL" id="CAB4535422.1"/>
    </source>
</evidence>
<dbReference type="EMBL" id="CAEZSG010000049">
    <property type="protein sequence ID" value="CAB4535422.1"/>
    <property type="molecule type" value="Genomic_DNA"/>
</dbReference>
<organism evidence="2">
    <name type="scientific">freshwater metagenome</name>
    <dbReference type="NCBI Taxonomy" id="449393"/>
    <lineage>
        <taxon>unclassified sequences</taxon>
        <taxon>metagenomes</taxon>
        <taxon>ecological metagenomes</taxon>
    </lineage>
</organism>
<evidence type="ECO:0000313" key="2">
    <source>
        <dbReference type="EMBL" id="CAB4578237.1"/>
    </source>
</evidence>
<accession>A0A6J6EQ94</accession>
<name>A0A6J6EQ94_9ZZZZ</name>
<reference evidence="2" key="1">
    <citation type="submission" date="2020-05" db="EMBL/GenBank/DDBJ databases">
        <authorList>
            <person name="Chiriac C."/>
            <person name="Salcher M."/>
            <person name="Ghai R."/>
            <person name="Kavagutti S V."/>
        </authorList>
    </citation>
    <scope>NUCLEOTIDE SEQUENCE</scope>
</reference>
<gene>
    <name evidence="1" type="ORF">UFOPK1413_00439</name>
    <name evidence="2" type="ORF">UFOPK1767_00105</name>
</gene>
<dbReference type="AlphaFoldDB" id="A0A6J6EQ94"/>
<dbReference type="EMBL" id="CAEZTZ010000005">
    <property type="protein sequence ID" value="CAB4578237.1"/>
    <property type="molecule type" value="Genomic_DNA"/>
</dbReference>
<sequence>MPAMTVQEAEAQFTTIARASCEAALEKGTLEKSVEPEGFTLVMVPNADAYKDFSAAYFQPDDTYELIWETDAFSACGASMTYDLAAEAGQDSDLDVTFNAKLQRFETFQDLGEFGVSRLGYEVFEGKISSVQDLESEGSAKRTVSYGNLTEAEINILTTAVDRFLAD</sequence>